<keyword evidence="2" id="KW-1185">Reference proteome</keyword>
<evidence type="ECO:0000313" key="1">
    <source>
        <dbReference type="EMBL" id="KAH0776447.1"/>
    </source>
</evidence>
<comment type="caution">
    <text evidence="1">The sequence shown here is derived from an EMBL/GenBank/DDBJ whole genome shotgun (WGS) entry which is preliminary data.</text>
</comment>
<gene>
    <name evidence="1" type="ORF">KY290_007858</name>
</gene>
<dbReference type="Proteomes" id="UP000826656">
    <property type="component" value="Unassembled WGS sequence"/>
</dbReference>
<accession>A0ABQ7W9I0</accession>
<reference evidence="1 2" key="1">
    <citation type="journal article" date="2021" name="bioRxiv">
        <title>Chromosome-scale and haplotype-resolved genome assembly of a tetraploid potato cultivar.</title>
        <authorList>
            <person name="Sun H."/>
            <person name="Jiao W.-B."/>
            <person name="Krause K."/>
            <person name="Campoy J.A."/>
            <person name="Goel M."/>
            <person name="Folz-Donahue K."/>
            <person name="Kukat C."/>
            <person name="Huettel B."/>
            <person name="Schneeberger K."/>
        </authorList>
    </citation>
    <scope>NUCLEOTIDE SEQUENCE [LARGE SCALE GENOMIC DNA]</scope>
    <source>
        <strain evidence="1">SolTubOtavaFocal</strain>
        <tissue evidence="1">Leaves</tissue>
    </source>
</reference>
<sequence>MALYGLFLQCTGTTIESMESVPDERDMRKDYSCDYNAESMCLLSDWCHYIFGSELCCQETTAKVDHSNYFKRMRNDHLYHLFL</sequence>
<dbReference type="EMBL" id="JAIVGD010000003">
    <property type="protein sequence ID" value="KAH0776447.1"/>
    <property type="molecule type" value="Genomic_DNA"/>
</dbReference>
<organism evidence="1 2">
    <name type="scientific">Solanum tuberosum</name>
    <name type="common">Potato</name>
    <dbReference type="NCBI Taxonomy" id="4113"/>
    <lineage>
        <taxon>Eukaryota</taxon>
        <taxon>Viridiplantae</taxon>
        <taxon>Streptophyta</taxon>
        <taxon>Embryophyta</taxon>
        <taxon>Tracheophyta</taxon>
        <taxon>Spermatophyta</taxon>
        <taxon>Magnoliopsida</taxon>
        <taxon>eudicotyledons</taxon>
        <taxon>Gunneridae</taxon>
        <taxon>Pentapetalae</taxon>
        <taxon>asterids</taxon>
        <taxon>lamiids</taxon>
        <taxon>Solanales</taxon>
        <taxon>Solanaceae</taxon>
        <taxon>Solanoideae</taxon>
        <taxon>Solaneae</taxon>
        <taxon>Solanum</taxon>
    </lineage>
</organism>
<proteinExistence type="predicted"/>
<evidence type="ECO:0000313" key="2">
    <source>
        <dbReference type="Proteomes" id="UP000826656"/>
    </source>
</evidence>
<name>A0ABQ7W9I0_SOLTU</name>
<protein>
    <submittedName>
        <fullName evidence="1">Uncharacterized protein</fullName>
    </submittedName>
</protein>